<evidence type="ECO:0000313" key="3">
    <source>
        <dbReference type="Proteomes" id="UP001367676"/>
    </source>
</evidence>
<evidence type="ECO:0000259" key="1">
    <source>
        <dbReference type="Pfam" id="PF02221"/>
    </source>
</evidence>
<keyword evidence="3" id="KW-1185">Reference proteome</keyword>
<evidence type="ECO:0000313" key="2">
    <source>
        <dbReference type="EMBL" id="KAK7582723.1"/>
    </source>
</evidence>
<protein>
    <recommendedName>
        <fullName evidence="1">MD-2-related lipid-recognition domain-containing protein</fullName>
    </recommendedName>
</protein>
<name>A0AAN9TEP1_9HEMI</name>
<sequence length="67" mass="7701">MLIHFRVTENFTSQIYSTVLLVDIPDVDHSRPGCQYTKCPIVAGEKYTFQSTRYVKPIYPAVSYKAI</sequence>
<feature type="domain" description="MD-2-related lipid-recognition" evidence="1">
    <location>
        <begin position="7"/>
        <end position="65"/>
    </location>
</feature>
<dbReference type="Proteomes" id="UP001367676">
    <property type="component" value="Unassembled WGS sequence"/>
</dbReference>
<dbReference type="InterPro" id="IPR003172">
    <property type="entry name" value="ML_dom"/>
</dbReference>
<proteinExistence type="predicted"/>
<comment type="caution">
    <text evidence="2">The sequence shown here is derived from an EMBL/GenBank/DDBJ whole genome shotgun (WGS) entry which is preliminary data.</text>
</comment>
<dbReference type="AlphaFoldDB" id="A0AAN9TEP1"/>
<gene>
    <name evidence="2" type="ORF">V9T40_014168</name>
</gene>
<dbReference type="InterPro" id="IPR014756">
    <property type="entry name" value="Ig_E-set"/>
</dbReference>
<dbReference type="SUPFAM" id="SSF81296">
    <property type="entry name" value="E set domains"/>
    <property type="match status" value="1"/>
</dbReference>
<accession>A0AAN9TEP1</accession>
<reference evidence="2 3" key="1">
    <citation type="submission" date="2024-03" db="EMBL/GenBank/DDBJ databases">
        <title>Adaptation during the transition from Ophiocordyceps entomopathogen to insect associate is accompanied by gene loss and intensified selection.</title>
        <authorList>
            <person name="Ward C.M."/>
            <person name="Onetto C.A."/>
            <person name="Borneman A.R."/>
        </authorList>
    </citation>
    <scope>NUCLEOTIDE SEQUENCE [LARGE SCALE GENOMIC DNA]</scope>
    <source>
        <strain evidence="2">AWRI1</strain>
        <tissue evidence="2">Single Adult Female</tissue>
    </source>
</reference>
<dbReference type="Gene3D" id="2.60.40.770">
    <property type="match status" value="1"/>
</dbReference>
<dbReference type="Pfam" id="PF02221">
    <property type="entry name" value="E1_DerP2_DerF2"/>
    <property type="match status" value="1"/>
</dbReference>
<dbReference type="EMBL" id="JBBCAQ010000033">
    <property type="protein sequence ID" value="KAK7582723.1"/>
    <property type="molecule type" value="Genomic_DNA"/>
</dbReference>
<organism evidence="2 3">
    <name type="scientific">Parthenolecanium corni</name>
    <dbReference type="NCBI Taxonomy" id="536013"/>
    <lineage>
        <taxon>Eukaryota</taxon>
        <taxon>Metazoa</taxon>
        <taxon>Ecdysozoa</taxon>
        <taxon>Arthropoda</taxon>
        <taxon>Hexapoda</taxon>
        <taxon>Insecta</taxon>
        <taxon>Pterygota</taxon>
        <taxon>Neoptera</taxon>
        <taxon>Paraneoptera</taxon>
        <taxon>Hemiptera</taxon>
        <taxon>Sternorrhyncha</taxon>
        <taxon>Coccoidea</taxon>
        <taxon>Coccidae</taxon>
        <taxon>Parthenolecanium</taxon>
    </lineage>
</organism>